<dbReference type="PANTHER" id="PTHR47958">
    <property type="entry name" value="ATP-DEPENDENT RNA HELICASE DBP3"/>
    <property type="match status" value="1"/>
</dbReference>
<sequence length="419" mass="46505">VGGRSVVCKEVEQQVIVLEEENKMLKLLELLGIYQEQGSVIVFVDRQEAADALLKDLMKASYPCLALHGGIDQYDRDSVIVDFKAGKAKLLVATSVAARGLDVKHLNLVVNYDCPNHYEDYVHRCGRTGRAGKIHRRHRTSSRPERSPSPARVAGPLGTVQGQTGCRLQDSDDEDLENDIDQQIESMLAPKRIVKEIKAPMGTVLPTGNPASGLAQGLGNPSTDKLELARKLASRINMAKNLGAEAKGATQQAAEAILKGGGSQPIITFLPPNNGSASCCRKHWRKYRSTPRPVSPSEVRTTRPESLRRTASGNCSWPSKAPTNWPFRRPRPKSRGSSRRNCSNCKLQRTTVSTSRDTKWSEYLVYFGQEWCTLMKRHFFILIESMVRRPRGGNRAPEVALLQERLVLMSYGMILAPFC</sequence>
<dbReference type="PROSITE" id="PS51194">
    <property type="entry name" value="HELICASE_CTER"/>
    <property type="match status" value="1"/>
</dbReference>
<reference evidence="3 4" key="1">
    <citation type="submission" date="2020-02" db="EMBL/GenBank/DDBJ databases">
        <authorList>
            <person name="Ferguson B K."/>
        </authorList>
    </citation>
    <scope>NUCLEOTIDE SEQUENCE [LARGE SCALE GENOMIC DNA]</scope>
</reference>
<dbReference type="EMBL" id="CADCXU010021904">
    <property type="protein sequence ID" value="CAB0009638.1"/>
    <property type="molecule type" value="Genomic_DNA"/>
</dbReference>
<feature type="domain" description="Helicase C-terminal" evidence="2">
    <location>
        <begin position="10"/>
        <end position="201"/>
    </location>
</feature>
<dbReference type="Proteomes" id="UP000479000">
    <property type="component" value="Unassembled WGS sequence"/>
</dbReference>
<dbReference type="SUPFAM" id="SSF52540">
    <property type="entry name" value="P-loop containing nucleoside triphosphate hydrolases"/>
    <property type="match status" value="1"/>
</dbReference>
<dbReference type="CDD" id="cd18787">
    <property type="entry name" value="SF2_C_DEAD"/>
    <property type="match status" value="1"/>
</dbReference>
<dbReference type="SMART" id="SM00490">
    <property type="entry name" value="HELICc"/>
    <property type="match status" value="1"/>
</dbReference>
<evidence type="ECO:0000256" key="1">
    <source>
        <dbReference type="SAM" id="MobiDB-lite"/>
    </source>
</evidence>
<dbReference type="Gene3D" id="3.40.50.300">
    <property type="entry name" value="P-loop containing nucleotide triphosphate hydrolases"/>
    <property type="match status" value="1"/>
</dbReference>
<accession>A0A6H5H2E7</accession>
<feature type="non-terminal residue" evidence="3">
    <location>
        <position position="1"/>
    </location>
</feature>
<dbReference type="InterPro" id="IPR027417">
    <property type="entry name" value="P-loop_NTPase"/>
</dbReference>
<feature type="region of interest" description="Disordered" evidence="1">
    <location>
        <begin position="130"/>
        <end position="173"/>
    </location>
</feature>
<feature type="region of interest" description="Disordered" evidence="1">
    <location>
        <begin position="288"/>
        <end position="342"/>
    </location>
</feature>
<evidence type="ECO:0000313" key="4">
    <source>
        <dbReference type="Proteomes" id="UP000479000"/>
    </source>
</evidence>
<evidence type="ECO:0000259" key="2">
    <source>
        <dbReference type="PROSITE" id="PS51194"/>
    </source>
</evidence>
<dbReference type="InterPro" id="IPR001650">
    <property type="entry name" value="Helicase_C-like"/>
</dbReference>
<evidence type="ECO:0000313" key="3">
    <source>
        <dbReference type="EMBL" id="CAB0009638.1"/>
    </source>
</evidence>
<feature type="compositionally biased region" description="Basic residues" evidence="1">
    <location>
        <begin position="130"/>
        <end position="141"/>
    </location>
</feature>
<protein>
    <recommendedName>
        <fullName evidence="2">Helicase C-terminal domain-containing protein</fullName>
    </recommendedName>
</protein>
<organism evidence="3 4">
    <name type="scientific">Nesidiocoris tenuis</name>
    <dbReference type="NCBI Taxonomy" id="355587"/>
    <lineage>
        <taxon>Eukaryota</taxon>
        <taxon>Metazoa</taxon>
        <taxon>Ecdysozoa</taxon>
        <taxon>Arthropoda</taxon>
        <taxon>Hexapoda</taxon>
        <taxon>Insecta</taxon>
        <taxon>Pterygota</taxon>
        <taxon>Neoptera</taxon>
        <taxon>Paraneoptera</taxon>
        <taxon>Hemiptera</taxon>
        <taxon>Heteroptera</taxon>
        <taxon>Panheteroptera</taxon>
        <taxon>Cimicomorpha</taxon>
        <taxon>Miridae</taxon>
        <taxon>Dicyphina</taxon>
        <taxon>Nesidiocoris</taxon>
    </lineage>
</organism>
<dbReference type="OrthoDB" id="196131at2759"/>
<proteinExistence type="predicted"/>
<dbReference type="Pfam" id="PF00271">
    <property type="entry name" value="Helicase_C"/>
    <property type="match status" value="1"/>
</dbReference>
<feature type="compositionally biased region" description="Basic residues" evidence="1">
    <location>
        <begin position="328"/>
        <end position="338"/>
    </location>
</feature>
<dbReference type="AlphaFoldDB" id="A0A6H5H2E7"/>
<keyword evidence="4" id="KW-1185">Reference proteome</keyword>
<gene>
    <name evidence="3" type="ORF">NTEN_LOCUS14768</name>
</gene>
<name>A0A6H5H2E7_9HEMI</name>